<comment type="caution">
    <text evidence="8">The sequence shown here is derived from an EMBL/GenBank/DDBJ whole genome shotgun (WGS) entry which is preliminary data.</text>
</comment>
<protein>
    <submittedName>
        <fullName evidence="8">Velvet factor</fullName>
    </submittedName>
</protein>
<keyword evidence="6" id="KW-0472">Membrane</keyword>
<evidence type="ECO:0000256" key="6">
    <source>
        <dbReference type="SAM" id="Phobius"/>
    </source>
</evidence>
<evidence type="ECO:0000256" key="3">
    <source>
        <dbReference type="ARBA" id="ARBA00023163"/>
    </source>
</evidence>
<dbReference type="Proteomes" id="UP000274822">
    <property type="component" value="Unassembled WGS sequence"/>
</dbReference>
<accession>A0A433QEP5</accession>
<evidence type="ECO:0000313" key="9">
    <source>
        <dbReference type="Proteomes" id="UP000274822"/>
    </source>
</evidence>
<feature type="transmembrane region" description="Helical" evidence="6">
    <location>
        <begin position="148"/>
        <end position="168"/>
    </location>
</feature>
<sequence length="292" mass="31982">MPRYHLEVIQHPIRARMCGFGEKDRRPIDPPPVVQLFVTKEDGTTESLSSPELSLFYVVHCDLWSADQIDERNLVINPASLPTPMPVTNNIPGGPTSSVISLNEPSSTRNLMGSVISNAYQLTNDKGDLGIYFVFQDLSVRTEGRFCLRFMFTPLIVGYVCFGIRALWLTWEKNMRSGCGGGVGVGGGGREVGGLTNAMGMCFNHVRRAFDTKKSTELSKCFARQGIKIPIRKEKGYKRPTDSLYRSNASGSSVSSVGSLDKGKGKAYEGSTSAVLEHDGADDDDEEGIEEE</sequence>
<keyword evidence="6" id="KW-1133">Transmembrane helix</keyword>
<feature type="region of interest" description="Disordered" evidence="5">
    <location>
        <begin position="242"/>
        <end position="292"/>
    </location>
</feature>
<dbReference type="Gene3D" id="2.60.40.3960">
    <property type="entry name" value="Velvet domain"/>
    <property type="match status" value="1"/>
</dbReference>
<evidence type="ECO:0000313" key="8">
    <source>
        <dbReference type="EMBL" id="RUS28290.1"/>
    </source>
</evidence>
<feature type="domain" description="Velvet" evidence="7">
    <location>
        <begin position="1"/>
        <end position="232"/>
    </location>
</feature>
<dbReference type="PANTHER" id="PTHR33572:SF3">
    <property type="entry name" value="VELVET COMPLEX SUBUNIT B"/>
    <property type="match status" value="1"/>
</dbReference>
<keyword evidence="2" id="KW-0805">Transcription regulation</keyword>
<comment type="subcellular location">
    <subcellularLocation>
        <location evidence="1">Nucleus</location>
    </subcellularLocation>
</comment>
<keyword evidence="3" id="KW-0804">Transcription</keyword>
<dbReference type="GO" id="GO:0005634">
    <property type="term" value="C:nucleus"/>
    <property type="evidence" value="ECO:0007669"/>
    <property type="project" value="UniProtKB-SubCell"/>
</dbReference>
<keyword evidence="4" id="KW-0539">Nucleus</keyword>
<evidence type="ECO:0000256" key="4">
    <source>
        <dbReference type="ARBA" id="ARBA00023242"/>
    </source>
</evidence>
<dbReference type="InterPro" id="IPR037525">
    <property type="entry name" value="Velvet_dom"/>
</dbReference>
<evidence type="ECO:0000256" key="5">
    <source>
        <dbReference type="SAM" id="MobiDB-lite"/>
    </source>
</evidence>
<name>A0A433QEP5_9FUNG</name>
<reference evidence="8 9" key="1">
    <citation type="journal article" date="2018" name="New Phytol.">
        <title>Phylogenomics of Endogonaceae and evolution of mycorrhizas within Mucoromycota.</title>
        <authorList>
            <person name="Chang Y."/>
            <person name="Desiro A."/>
            <person name="Na H."/>
            <person name="Sandor L."/>
            <person name="Lipzen A."/>
            <person name="Clum A."/>
            <person name="Barry K."/>
            <person name="Grigoriev I.V."/>
            <person name="Martin F.M."/>
            <person name="Stajich J.E."/>
            <person name="Smith M.E."/>
            <person name="Bonito G."/>
            <person name="Spatafora J.W."/>
        </authorList>
    </citation>
    <scope>NUCLEOTIDE SEQUENCE [LARGE SCALE GENOMIC DNA]</scope>
    <source>
        <strain evidence="8 9">AD002</strain>
    </source>
</reference>
<dbReference type="Pfam" id="PF11754">
    <property type="entry name" value="Velvet"/>
    <property type="match status" value="1"/>
</dbReference>
<dbReference type="EMBL" id="RBNJ01006814">
    <property type="protein sequence ID" value="RUS28290.1"/>
    <property type="molecule type" value="Genomic_DNA"/>
</dbReference>
<dbReference type="InterPro" id="IPR038491">
    <property type="entry name" value="Velvet_dom_sf"/>
</dbReference>
<dbReference type="InterPro" id="IPR021740">
    <property type="entry name" value="Velvet"/>
</dbReference>
<proteinExistence type="predicted"/>
<dbReference type="PANTHER" id="PTHR33572">
    <property type="entry name" value="SPORE DEVELOPMENT REGULATOR VOSA"/>
    <property type="match status" value="1"/>
</dbReference>
<dbReference type="AlphaFoldDB" id="A0A433QEP5"/>
<evidence type="ECO:0000259" key="7">
    <source>
        <dbReference type="PROSITE" id="PS51821"/>
    </source>
</evidence>
<gene>
    <name evidence="8" type="ORF">BC938DRAFT_482055</name>
</gene>
<organism evidence="8 9">
    <name type="scientific">Jimgerdemannia flammicorona</name>
    <dbReference type="NCBI Taxonomy" id="994334"/>
    <lineage>
        <taxon>Eukaryota</taxon>
        <taxon>Fungi</taxon>
        <taxon>Fungi incertae sedis</taxon>
        <taxon>Mucoromycota</taxon>
        <taxon>Mucoromycotina</taxon>
        <taxon>Endogonomycetes</taxon>
        <taxon>Endogonales</taxon>
        <taxon>Endogonaceae</taxon>
        <taxon>Jimgerdemannia</taxon>
    </lineage>
</organism>
<evidence type="ECO:0000256" key="1">
    <source>
        <dbReference type="ARBA" id="ARBA00004123"/>
    </source>
</evidence>
<keyword evidence="6" id="KW-0812">Transmembrane</keyword>
<feature type="compositionally biased region" description="Low complexity" evidence="5">
    <location>
        <begin position="250"/>
        <end position="259"/>
    </location>
</feature>
<keyword evidence="9" id="KW-1185">Reference proteome</keyword>
<dbReference type="PROSITE" id="PS51821">
    <property type="entry name" value="VELVET"/>
    <property type="match status" value="1"/>
</dbReference>
<evidence type="ECO:0000256" key="2">
    <source>
        <dbReference type="ARBA" id="ARBA00023015"/>
    </source>
</evidence>
<feature type="compositionally biased region" description="Acidic residues" evidence="5">
    <location>
        <begin position="280"/>
        <end position="292"/>
    </location>
</feature>